<evidence type="ECO:0000256" key="1">
    <source>
        <dbReference type="ARBA" id="ARBA00004117"/>
    </source>
</evidence>
<keyword evidence="10" id="KW-0969">Cilium</keyword>
<organism evidence="10 11">
    <name type="scientific">Heliorestis acidaminivorans</name>
    <dbReference type="NCBI Taxonomy" id="553427"/>
    <lineage>
        <taxon>Bacteria</taxon>
        <taxon>Bacillati</taxon>
        <taxon>Bacillota</taxon>
        <taxon>Clostridia</taxon>
        <taxon>Eubacteriales</taxon>
        <taxon>Heliobacteriaceae</taxon>
        <taxon>Heliorestis</taxon>
    </lineage>
</organism>
<evidence type="ECO:0000259" key="8">
    <source>
        <dbReference type="Pfam" id="PF07559"/>
    </source>
</evidence>
<dbReference type="InterPro" id="IPR001444">
    <property type="entry name" value="Flag_bb_rod_N"/>
</dbReference>
<dbReference type="OrthoDB" id="9804559at2"/>
<dbReference type="GO" id="GO:0009425">
    <property type="term" value="C:bacterial-type flagellum basal body"/>
    <property type="evidence" value="ECO:0007669"/>
    <property type="project" value="UniProtKB-SubCell"/>
</dbReference>
<dbReference type="SUPFAM" id="SSF117143">
    <property type="entry name" value="Flagellar hook protein flgE"/>
    <property type="match status" value="1"/>
</dbReference>
<dbReference type="Pfam" id="PF22692">
    <property type="entry name" value="LlgE_F_G_D1"/>
    <property type="match status" value="1"/>
</dbReference>
<dbReference type="AlphaFoldDB" id="A0A6I0F324"/>
<keyword evidence="10" id="KW-0966">Cell projection</keyword>
<dbReference type="InterPro" id="IPR037058">
    <property type="entry name" value="Falgellar_hook_FlgE_sf"/>
</dbReference>
<accession>A0A6I0F324</accession>
<dbReference type="EMBL" id="WBXO01000001">
    <property type="protein sequence ID" value="KAB2954391.1"/>
    <property type="molecule type" value="Genomic_DNA"/>
</dbReference>
<comment type="caution">
    <text evidence="10">The sequence shown here is derived from an EMBL/GenBank/DDBJ whole genome shotgun (WGS) entry which is preliminary data.</text>
</comment>
<evidence type="ECO:0000256" key="2">
    <source>
        <dbReference type="ARBA" id="ARBA00009677"/>
    </source>
</evidence>
<evidence type="ECO:0000259" key="7">
    <source>
        <dbReference type="Pfam" id="PF06429"/>
    </source>
</evidence>
<evidence type="ECO:0000259" key="9">
    <source>
        <dbReference type="Pfam" id="PF22692"/>
    </source>
</evidence>
<evidence type="ECO:0000313" key="11">
    <source>
        <dbReference type="Proteomes" id="UP000468766"/>
    </source>
</evidence>
<dbReference type="InterPro" id="IPR010930">
    <property type="entry name" value="Flg_bb/hook_C_dom"/>
</dbReference>
<dbReference type="Pfam" id="PF00460">
    <property type="entry name" value="Flg_bb_rod"/>
    <property type="match status" value="1"/>
</dbReference>
<dbReference type="PANTHER" id="PTHR30435:SF1">
    <property type="entry name" value="FLAGELLAR HOOK PROTEIN FLGE"/>
    <property type="match status" value="1"/>
</dbReference>
<dbReference type="Gene3D" id="2.60.98.20">
    <property type="entry name" value="Flagellar hook protein FlgE"/>
    <property type="match status" value="1"/>
</dbReference>
<feature type="domain" description="Flagellar hook protein FlgE/F/G-like D1" evidence="9">
    <location>
        <begin position="96"/>
        <end position="137"/>
    </location>
</feature>
<dbReference type="PANTHER" id="PTHR30435">
    <property type="entry name" value="FLAGELLAR PROTEIN"/>
    <property type="match status" value="1"/>
</dbReference>
<proteinExistence type="inferred from homology"/>
<dbReference type="GO" id="GO:0005829">
    <property type="term" value="C:cytosol"/>
    <property type="evidence" value="ECO:0007669"/>
    <property type="project" value="TreeGrafter"/>
</dbReference>
<dbReference type="InterPro" id="IPR053967">
    <property type="entry name" value="LlgE_F_G-like_D1"/>
</dbReference>
<evidence type="ECO:0000256" key="4">
    <source>
        <dbReference type="ARBA" id="ARBA00023143"/>
    </source>
</evidence>
<dbReference type="NCBIfam" id="TIGR03506">
    <property type="entry name" value="FlgEFG_subfam"/>
    <property type="match status" value="1"/>
</dbReference>
<protein>
    <recommendedName>
        <fullName evidence="3 5">Flagellar hook protein FlgE</fullName>
    </recommendedName>
</protein>
<keyword evidence="11" id="KW-1185">Reference proteome</keyword>
<reference evidence="10 11" key="1">
    <citation type="submission" date="2019-10" db="EMBL/GenBank/DDBJ databases">
        <title>Whole-genome sequence of the extremophile Heliorestis acidaminivorans DSM 24790.</title>
        <authorList>
            <person name="Kyndt J.A."/>
            <person name="Meyer T.E."/>
        </authorList>
    </citation>
    <scope>NUCLEOTIDE SEQUENCE [LARGE SCALE GENOMIC DNA]</scope>
    <source>
        <strain evidence="10 11">DSM 24790</strain>
    </source>
</reference>
<keyword evidence="10" id="KW-0282">Flagellum</keyword>
<dbReference type="InterPro" id="IPR020013">
    <property type="entry name" value="Flagellar_FlgE/F/G"/>
</dbReference>
<dbReference type="InterPro" id="IPR037925">
    <property type="entry name" value="FlgE/F/G-like"/>
</dbReference>
<feature type="domain" description="Flagellar hook protein FlgE D2" evidence="8">
    <location>
        <begin position="188"/>
        <end position="343"/>
    </location>
</feature>
<comment type="similarity">
    <text evidence="2 5">Belongs to the flagella basal body rod proteins family.</text>
</comment>
<dbReference type="GO" id="GO:0071978">
    <property type="term" value="P:bacterial-type flagellum-dependent swarming motility"/>
    <property type="evidence" value="ECO:0007669"/>
    <property type="project" value="TreeGrafter"/>
</dbReference>
<comment type="function">
    <text evidence="5">A flexible structure which links the flagellar filament to the drive apparatus in the basal body.</text>
</comment>
<comment type="subcellular location">
    <subcellularLocation>
        <location evidence="1 5">Bacterial flagellum basal body</location>
    </subcellularLocation>
</comment>
<feature type="domain" description="Flagellar basal-body/hook protein C-terminal" evidence="7">
    <location>
        <begin position="417"/>
        <end position="461"/>
    </location>
</feature>
<evidence type="ECO:0000256" key="3">
    <source>
        <dbReference type="ARBA" id="ARBA00019015"/>
    </source>
</evidence>
<feature type="domain" description="Flagellar basal body rod protein N-terminal" evidence="6">
    <location>
        <begin position="5"/>
        <end position="35"/>
    </location>
</feature>
<evidence type="ECO:0000256" key="5">
    <source>
        <dbReference type="RuleBase" id="RU362116"/>
    </source>
</evidence>
<dbReference type="Pfam" id="PF06429">
    <property type="entry name" value="Flg_bbr_C"/>
    <property type="match status" value="1"/>
</dbReference>
<dbReference type="RefSeq" id="WP_151617837.1">
    <property type="nucleotide sequence ID" value="NZ_WBXO01000001.1"/>
</dbReference>
<evidence type="ECO:0000313" key="10">
    <source>
        <dbReference type="EMBL" id="KAB2954391.1"/>
    </source>
</evidence>
<keyword evidence="4 5" id="KW-0975">Bacterial flagellum</keyword>
<evidence type="ECO:0000259" key="6">
    <source>
        <dbReference type="Pfam" id="PF00460"/>
    </source>
</evidence>
<name>A0A6I0F324_9FIRM</name>
<dbReference type="InterPro" id="IPR011491">
    <property type="entry name" value="FlgE_D2"/>
</dbReference>
<gene>
    <name evidence="10" type="ORF">F9B85_01510</name>
</gene>
<sequence>MMRSLYSGVTALRNHQTRMDVIGNNIANVNTVGFKKSRVTFQDVLNQTVRGASAPQGGRGGTNPMQVGLGMNIATIEVVPTAASPQGTGKNSDLSISGDGYFVLDDGGSRYYTRAGNFDLDTSFNLVRTDNGMRVMGYKAVDGVIESTDAPIALNLREAMSMEAQATDKVTFIKNLDARTQNGDDAIVQTITIYDSQGGPHQLEVKFTKSNVDNVWNVTGALVHPNGRYYTTDGDQTDVNNANIANLISGAMQFNESGKFVSFVSDENDIAPIELPGGVFEIPAMNGNYFSDPDPDDDDEMTFEQAKAEADAAGLPRPIWIDLSSMTQFGSATTVTPLDQNGYQDGDLLTYSFDATGTITGSYSNGQNRQIAQVAIANFSNPSGLLKNGENLYSQSNNSGMARTGRPGEDGRGTIIPGSLEMSNVELAEEFTDMIVTQRGFQANNRIITVSDSMIEELVNLKR</sequence>
<dbReference type="GO" id="GO:0009424">
    <property type="term" value="C:bacterial-type flagellum hook"/>
    <property type="evidence" value="ECO:0007669"/>
    <property type="project" value="TreeGrafter"/>
</dbReference>
<dbReference type="Proteomes" id="UP000468766">
    <property type="component" value="Unassembled WGS sequence"/>
</dbReference>
<dbReference type="Pfam" id="PF07559">
    <property type="entry name" value="FlgE_D2"/>
    <property type="match status" value="1"/>
</dbReference>